<organism evidence="1 2">
    <name type="scientific">Manihot esculenta</name>
    <name type="common">Cassava</name>
    <name type="synonym">Jatropha manihot</name>
    <dbReference type="NCBI Taxonomy" id="3983"/>
    <lineage>
        <taxon>Eukaryota</taxon>
        <taxon>Viridiplantae</taxon>
        <taxon>Streptophyta</taxon>
        <taxon>Embryophyta</taxon>
        <taxon>Tracheophyta</taxon>
        <taxon>Spermatophyta</taxon>
        <taxon>Magnoliopsida</taxon>
        <taxon>eudicotyledons</taxon>
        <taxon>Gunneridae</taxon>
        <taxon>Pentapetalae</taxon>
        <taxon>rosids</taxon>
        <taxon>fabids</taxon>
        <taxon>Malpighiales</taxon>
        <taxon>Euphorbiaceae</taxon>
        <taxon>Crotonoideae</taxon>
        <taxon>Manihoteae</taxon>
        <taxon>Manihot</taxon>
    </lineage>
</organism>
<sequence>MSLMGELTFFLGLQIKQVAEGIFINQSKYIKNMPKKFKMNELKGIETPINSNIKLNRDEKGKEVDEKLYRGMIGSLLYLFASRPDIYFSACLCIRFQSNPKESHLVAIKRTFRYLISILYVGLWYPNDSDFAGSRMDIKRTSGTCQFLDHALVFWFSKKQTSVTLSTTKVEYIVAGSCVAQILWMKQQLNDYDIKVYHVPIKCDNTSAINLTKNLVQHSRTRHIEIRYHFIRDHVQNYDIDLEFVLTEKQLTDIFTKPLSEEVFCRIRRKLEMIDLK</sequence>
<gene>
    <name evidence="1" type="ORF">MANES_10G083250v8</name>
</gene>
<protein>
    <submittedName>
        <fullName evidence="1">Uncharacterized protein</fullName>
    </submittedName>
</protein>
<evidence type="ECO:0000313" key="2">
    <source>
        <dbReference type="Proteomes" id="UP000091857"/>
    </source>
</evidence>
<evidence type="ECO:0000313" key="1">
    <source>
        <dbReference type="EMBL" id="KAG8645680.1"/>
    </source>
</evidence>
<accession>A0ACB7H0X7</accession>
<name>A0ACB7H0X7_MANES</name>
<dbReference type="EMBL" id="CM004396">
    <property type="protein sequence ID" value="KAG8645680.1"/>
    <property type="molecule type" value="Genomic_DNA"/>
</dbReference>
<proteinExistence type="predicted"/>
<reference evidence="2" key="1">
    <citation type="journal article" date="2016" name="Nat. Biotechnol.">
        <title>Sequencing wild and cultivated cassava and related species reveals extensive interspecific hybridization and genetic diversity.</title>
        <authorList>
            <person name="Bredeson J.V."/>
            <person name="Lyons J.B."/>
            <person name="Prochnik S.E."/>
            <person name="Wu G.A."/>
            <person name="Ha C.M."/>
            <person name="Edsinger-Gonzales E."/>
            <person name="Grimwood J."/>
            <person name="Schmutz J."/>
            <person name="Rabbi I.Y."/>
            <person name="Egesi C."/>
            <person name="Nauluvula P."/>
            <person name="Lebot V."/>
            <person name="Ndunguru J."/>
            <person name="Mkamilo G."/>
            <person name="Bart R.S."/>
            <person name="Setter T.L."/>
            <person name="Gleadow R.M."/>
            <person name="Kulakow P."/>
            <person name="Ferguson M.E."/>
            <person name="Rounsley S."/>
            <person name="Rokhsar D.S."/>
        </authorList>
    </citation>
    <scope>NUCLEOTIDE SEQUENCE [LARGE SCALE GENOMIC DNA]</scope>
    <source>
        <strain evidence="2">cv. AM560-2</strain>
    </source>
</reference>
<keyword evidence="2" id="KW-1185">Reference proteome</keyword>
<dbReference type="Proteomes" id="UP000091857">
    <property type="component" value="Chromosome 10"/>
</dbReference>
<comment type="caution">
    <text evidence="1">The sequence shown here is derived from an EMBL/GenBank/DDBJ whole genome shotgun (WGS) entry which is preliminary data.</text>
</comment>